<protein>
    <recommendedName>
        <fullName evidence="3">Neprosin PEP catalytic domain-containing protein</fullName>
    </recommendedName>
</protein>
<keyword evidence="2" id="KW-0472">Membrane</keyword>
<name>A0ABP0XJD3_9BRYO</name>
<feature type="region of interest" description="Disordered" evidence="1">
    <location>
        <begin position="157"/>
        <end position="196"/>
    </location>
</feature>
<keyword evidence="2" id="KW-0812">Transmembrane</keyword>
<reference evidence="4" key="1">
    <citation type="submission" date="2024-02" db="EMBL/GenBank/DDBJ databases">
        <authorList>
            <consortium name="ELIXIR-Norway"/>
            <consortium name="Elixir Norway"/>
        </authorList>
    </citation>
    <scope>NUCLEOTIDE SEQUENCE</scope>
</reference>
<dbReference type="Proteomes" id="UP001497444">
    <property type="component" value="Chromosome 8"/>
</dbReference>
<evidence type="ECO:0000313" key="4">
    <source>
        <dbReference type="EMBL" id="CAK9277798.1"/>
    </source>
</evidence>
<dbReference type="Pfam" id="PF14365">
    <property type="entry name" value="Neprosin_AP"/>
    <property type="match status" value="1"/>
</dbReference>
<proteinExistence type="predicted"/>
<dbReference type="Gene3D" id="3.90.1320.10">
    <property type="entry name" value="Outer-capsid protein sigma 3, large lobe"/>
    <property type="match status" value="1"/>
</dbReference>
<dbReference type="PROSITE" id="PS52045">
    <property type="entry name" value="NEPROSIN_PEP_CD"/>
    <property type="match status" value="1"/>
</dbReference>
<dbReference type="InterPro" id="IPR004314">
    <property type="entry name" value="Neprosin"/>
</dbReference>
<dbReference type="InterPro" id="IPR053168">
    <property type="entry name" value="Glutamic_endopeptidase"/>
</dbReference>
<keyword evidence="5" id="KW-1185">Reference proteome</keyword>
<keyword evidence="2" id="KW-1133">Transmembrane helix</keyword>
<feature type="domain" description="Neprosin PEP catalytic" evidence="3">
    <location>
        <begin position="196"/>
        <end position="462"/>
    </location>
</feature>
<evidence type="ECO:0000259" key="3">
    <source>
        <dbReference type="PROSITE" id="PS52045"/>
    </source>
</evidence>
<accession>A0ABP0XJD3</accession>
<evidence type="ECO:0000313" key="5">
    <source>
        <dbReference type="Proteomes" id="UP001497444"/>
    </source>
</evidence>
<evidence type="ECO:0000256" key="2">
    <source>
        <dbReference type="SAM" id="Phobius"/>
    </source>
</evidence>
<dbReference type="Pfam" id="PF03080">
    <property type="entry name" value="Neprosin"/>
    <property type="match status" value="1"/>
</dbReference>
<gene>
    <name evidence="4" type="ORF">CSSPJE1EN1_LOCUS23276</name>
</gene>
<dbReference type="InterPro" id="IPR025521">
    <property type="entry name" value="Neprosin_propep"/>
</dbReference>
<feature type="transmembrane region" description="Helical" evidence="2">
    <location>
        <begin position="31"/>
        <end position="51"/>
    </location>
</feature>
<dbReference type="EMBL" id="OZ020103">
    <property type="protein sequence ID" value="CAK9277798.1"/>
    <property type="molecule type" value="Genomic_DNA"/>
</dbReference>
<dbReference type="PANTHER" id="PTHR31589:SF223">
    <property type="entry name" value="PROTEIN, PUTATIVE (DUF239)-RELATED"/>
    <property type="match status" value="1"/>
</dbReference>
<evidence type="ECO:0000256" key="1">
    <source>
        <dbReference type="SAM" id="MobiDB-lite"/>
    </source>
</evidence>
<organism evidence="4 5">
    <name type="scientific">Sphagnum jensenii</name>
    <dbReference type="NCBI Taxonomy" id="128206"/>
    <lineage>
        <taxon>Eukaryota</taxon>
        <taxon>Viridiplantae</taxon>
        <taxon>Streptophyta</taxon>
        <taxon>Embryophyta</taxon>
        <taxon>Bryophyta</taxon>
        <taxon>Sphagnophytina</taxon>
        <taxon>Sphagnopsida</taxon>
        <taxon>Sphagnales</taxon>
        <taxon>Sphagnaceae</taxon>
        <taxon>Sphagnum</taxon>
    </lineage>
</organism>
<dbReference type="PANTHER" id="PTHR31589">
    <property type="entry name" value="PROTEIN, PUTATIVE (DUF239)-RELATED-RELATED"/>
    <property type="match status" value="1"/>
</dbReference>
<sequence>MKGITREGISMETFKRSGRLPSGTGAARRNLAYRSWIVAVLITFIQLLLFVQSSQASRTLSRHDRGLKRLQPYLYPSSNSSGPAASARHGPAVKSFQLSDRSWVDCVPVEHQIAAHHPGLKNHIIHMVPSSDLLHLQEVDVSSAPVDHDQLHPQAFAREHGGCPEGSIPVQRSEPEQTAFRKHHRPEDDYSRPDTLGAPAHEYAIISMAREVGAYKGQGTTLSVNDPTIGDPDSEFSLSQVWVLAGSYANDDLNTAETGWHVYPALHPSNFPLAPHLFIYWTMDAYQGTGCYNLHCAGFVQVNRNWVLGGVLAPYTTLGENANSEYEVRISIVYDSQTPGWWLNAQGTWVGYWPSAIYTTLQTGADQLQWGGEIAPSDRTNGHTTTGMGSGAFAQNGFPVAAYHKQVTYADYSGKFYEADFSYAAVTDANCYNLEAGNNPGSSSGSYFYFGGPGGLDNDACAQQL</sequence>